<dbReference type="EMBL" id="MW073100">
    <property type="protein sequence ID" value="QWT28867.1"/>
    <property type="molecule type" value="Genomic_DNA"/>
</dbReference>
<gene>
    <name evidence="1" type="ORF">vBMoxSR1_gp17</name>
</gene>
<accession>A0A8F2E4J2</accession>
<keyword evidence="2" id="KW-1185">Reference proteome</keyword>
<evidence type="ECO:0000313" key="2">
    <source>
        <dbReference type="Proteomes" id="UP000683438"/>
    </source>
</evidence>
<dbReference type="Proteomes" id="UP000683438">
    <property type="component" value="Segment"/>
</dbReference>
<reference evidence="1" key="1">
    <citation type="submission" date="2020-10" db="EMBL/GenBank/DDBJ databases">
        <title>Complete genome sequence of vB_MoxS-R1, a novel marine prophage inducted from Microbacterium.</title>
        <authorList>
            <person name="Zheng H."/>
            <person name="Liu B."/>
            <person name="Xu Y."/>
            <person name="Chen F."/>
        </authorList>
    </citation>
    <scope>NUCLEOTIDE SEQUENCE</scope>
</reference>
<proteinExistence type="predicted"/>
<name>A0A8F2E4J2_9CAUD</name>
<evidence type="ECO:0000313" key="1">
    <source>
        <dbReference type="EMBL" id="QWT28867.1"/>
    </source>
</evidence>
<protein>
    <submittedName>
        <fullName evidence="1">Uncharacterized protein</fullName>
    </submittedName>
</protein>
<organism evidence="1 2">
    <name type="scientific">Microbacterium phage vB_MoxS-R1</name>
    <dbReference type="NCBI Taxonomy" id="2848881"/>
    <lineage>
        <taxon>Viruses</taxon>
        <taxon>Duplodnaviria</taxon>
        <taxon>Heunggongvirae</taxon>
        <taxon>Uroviricota</taxon>
        <taxon>Caudoviricetes</taxon>
        <taxon>Syrbvirus</taxon>
        <taxon>Syrbvirus R1</taxon>
    </lineage>
</organism>
<sequence length="49" mass="5603">MTSIAELEHRLQVAQEEKFAAELHYRYVEAKETAALNALTIARLQQGEM</sequence>